<dbReference type="EMBL" id="JAERUA010000012">
    <property type="protein sequence ID" value="KAI1892303.1"/>
    <property type="molecule type" value="Genomic_DNA"/>
</dbReference>
<evidence type="ECO:0000313" key="1">
    <source>
        <dbReference type="EMBL" id="KAI1892303.1"/>
    </source>
</evidence>
<gene>
    <name evidence="1" type="ORF">AGOR_G00131950</name>
</gene>
<dbReference type="AlphaFoldDB" id="A0A8T3D3X2"/>
<accession>A0A8T3D3X2</accession>
<name>A0A8T3D3X2_9TELE</name>
<sequence>MSEKTRKRKYIAQDTLEEIYVSIDDGNTGSGVENNHSGDEHFSFFGRDPVEDLNCQQILPGGNVAASKVSTNQQVLSTPSNSTVPPRWSPWKYPRQNVLGTMTSTEETSVCPAPSTDPWISVVNT</sequence>
<keyword evidence="2" id="KW-1185">Reference proteome</keyword>
<protein>
    <submittedName>
        <fullName evidence="1">Uncharacterized protein</fullName>
    </submittedName>
</protein>
<evidence type="ECO:0000313" key="2">
    <source>
        <dbReference type="Proteomes" id="UP000829720"/>
    </source>
</evidence>
<dbReference type="Proteomes" id="UP000829720">
    <property type="component" value="Unassembled WGS sequence"/>
</dbReference>
<proteinExistence type="predicted"/>
<reference evidence="1" key="1">
    <citation type="submission" date="2021-01" db="EMBL/GenBank/DDBJ databases">
        <authorList>
            <person name="Zahm M."/>
            <person name="Roques C."/>
            <person name="Cabau C."/>
            <person name="Klopp C."/>
            <person name="Donnadieu C."/>
            <person name="Jouanno E."/>
            <person name="Lampietro C."/>
            <person name="Louis A."/>
            <person name="Herpin A."/>
            <person name="Echchiki A."/>
            <person name="Berthelot C."/>
            <person name="Parey E."/>
            <person name="Roest-Crollius H."/>
            <person name="Braasch I."/>
            <person name="Postlethwait J."/>
            <person name="Bobe J."/>
            <person name="Montfort J."/>
            <person name="Bouchez O."/>
            <person name="Begum T."/>
            <person name="Mejri S."/>
            <person name="Adams A."/>
            <person name="Chen W.-J."/>
            <person name="Guiguen Y."/>
        </authorList>
    </citation>
    <scope>NUCLEOTIDE SEQUENCE</scope>
    <source>
        <tissue evidence="1">Blood</tissue>
    </source>
</reference>
<organism evidence="1 2">
    <name type="scientific">Albula goreensis</name>
    <dbReference type="NCBI Taxonomy" id="1534307"/>
    <lineage>
        <taxon>Eukaryota</taxon>
        <taxon>Metazoa</taxon>
        <taxon>Chordata</taxon>
        <taxon>Craniata</taxon>
        <taxon>Vertebrata</taxon>
        <taxon>Euteleostomi</taxon>
        <taxon>Actinopterygii</taxon>
        <taxon>Neopterygii</taxon>
        <taxon>Teleostei</taxon>
        <taxon>Albuliformes</taxon>
        <taxon>Albulidae</taxon>
        <taxon>Albula</taxon>
    </lineage>
</organism>
<comment type="caution">
    <text evidence="1">The sequence shown here is derived from an EMBL/GenBank/DDBJ whole genome shotgun (WGS) entry which is preliminary data.</text>
</comment>